<comment type="subcellular location">
    <subcellularLocation>
        <location evidence="4">Nucleus</location>
    </subcellularLocation>
</comment>
<feature type="compositionally biased region" description="Basic and acidic residues" evidence="5">
    <location>
        <begin position="1"/>
        <end position="13"/>
    </location>
</feature>
<dbReference type="PANTHER" id="PTHR11850">
    <property type="entry name" value="HOMEOBOX PROTEIN TRANSCRIPTION FACTORS"/>
    <property type="match status" value="1"/>
</dbReference>
<dbReference type="Proteomes" id="UP000224634">
    <property type="component" value="Unassembled WGS sequence"/>
</dbReference>
<feature type="region of interest" description="Disordered" evidence="5">
    <location>
        <begin position="327"/>
        <end position="358"/>
    </location>
</feature>
<dbReference type="PROSITE" id="PS50071">
    <property type="entry name" value="HOMEOBOX_2"/>
    <property type="match status" value="1"/>
</dbReference>
<evidence type="ECO:0000256" key="4">
    <source>
        <dbReference type="PROSITE-ProRule" id="PRU00108"/>
    </source>
</evidence>
<reference evidence="7 8" key="1">
    <citation type="submission" date="2017-10" db="EMBL/GenBank/DDBJ databases">
        <title>Comparative genomics in systemic dimorphic fungi from Ajellomycetaceae.</title>
        <authorList>
            <person name="Munoz J.F."/>
            <person name="Mcewen J.G."/>
            <person name="Clay O.K."/>
            <person name="Cuomo C.A."/>
        </authorList>
    </citation>
    <scope>NUCLEOTIDE SEQUENCE [LARGE SCALE GENOMIC DNA]</scope>
    <source>
        <strain evidence="7 8">UAMH7299</strain>
    </source>
</reference>
<dbReference type="SUPFAM" id="SSF46689">
    <property type="entry name" value="Homeodomain-like"/>
    <property type="match status" value="1"/>
</dbReference>
<feature type="compositionally biased region" description="Low complexity" evidence="5">
    <location>
        <begin position="339"/>
        <end position="358"/>
    </location>
</feature>
<feature type="region of interest" description="Disordered" evidence="5">
    <location>
        <begin position="1"/>
        <end position="270"/>
    </location>
</feature>
<feature type="DNA-binding region" description="Homeobox" evidence="4">
    <location>
        <begin position="261"/>
        <end position="323"/>
    </location>
</feature>
<evidence type="ECO:0000256" key="3">
    <source>
        <dbReference type="ARBA" id="ARBA00023242"/>
    </source>
</evidence>
<proteinExistence type="predicted"/>
<dbReference type="GO" id="GO:0006355">
    <property type="term" value="P:regulation of DNA-templated transcription"/>
    <property type="evidence" value="ECO:0007669"/>
    <property type="project" value="InterPro"/>
</dbReference>
<feature type="compositionally biased region" description="Polar residues" evidence="5">
    <location>
        <begin position="240"/>
        <end position="256"/>
    </location>
</feature>
<dbReference type="STRING" id="1447883.A0A2B7YKR2"/>
<dbReference type="CDD" id="cd00086">
    <property type="entry name" value="homeodomain"/>
    <property type="match status" value="1"/>
</dbReference>
<comment type="caution">
    <text evidence="7">The sequence shown here is derived from an EMBL/GenBank/DDBJ whole genome shotgun (WGS) entry which is preliminary data.</text>
</comment>
<dbReference type="EMBL" id="PDNA01000032">
    <property type="protein sequence ID" value="PGH21651.1"/>
    <property type="molecule type" value="Genomic_DNA"/>
</dbReference>
<keyword evidence="2 4" id="KW-0371">Homeobox</keyword>
<evidence type="ECO:0000313" key="8">
    <source>
        <dbReference type="Proteomes" id="UP000224634"/>
    </source>
</evidence>
<dbReference type="SMART" id="SM00389">
    <property type="entry name" value="HOX"/>
    <property type="match status" value="1"/>
</dbReference>
<dbReference type="InterPro" id="IPR009057">
    <property type="entry name" value="Homeodomain-like_sf"/>
</dbReference>
<feature type="compositionally biased region" description="Polar residues" evidence="5">
    <location>
        <begin position="117"/>
        <end position="129"/>
    </location>
</feature>
<dbReference type="GO" id="GO:0003677">
    <property type="term" value="F:DNA binding"/>
    <property type="evidence" value="ECO:0007669"/>
    <property type="project" value="UniProtKB-UniRule"/>
</dbReference>
<evidence type="ECO:0000256" key="2">
    <source>
        <dbReference type="ARBA" id="ARBA00023155"/>
    </source>
</evidence>
<evidence type="ECO:0000313" key="7">
    <source>
        <dbReference type="EMBL" id="PGH21651.1"/>
    </source>
</evidence>
<keyword evidence="8" id="KW-1185">Reference proteome</keyword>
<feature type="compositionally biased region" description="Basic and acidic residues" evidence="5">
    <location>
        <begin position="90"/>
        <end position="106"/>
    </location>
</feature>
<dbReference type="AlphaFoldDB" id="A0A2B7YKR2"/>
<dbReference type="Gene3D" id="1.10.10.60">
    <property type="entry name" value="Homeodomain-like"/>
    <property type="match status" value="1"/>
</dbReference>
<evidence type="ECO:0000259" key="6">
    <source>
        <dbReference type="PROSITE" id="PS50071"/>
    </source>
</evidence>
<dbReference type="InterPro" id="IPR001356">
    <property type="entry name" value="HD"/>
</dbReference>
<name>A0A2B7YKR2_POLH7</name>
<feature type="domain" description="Homeobox" evidence="6">
    <location>
        <begin position="259"/>
        <end position="322"/>
    </location>
</feature>
<dbReference type="Pfam" id="PF05920">
    <property type="entry name" value="Homeobox_KN"/>
    <property type="match status" value="1"/>
</dbReference>
<dbReference type="GO" id="GO:0005634">
    <property type="term" value="C:nucleus"/>
    <property type="evidence" value="ECO:0007669"/>
    <property type="project" value="UniProtKB-SubCell"/>
</dbReference>
<dbReference type="InterPro" id="IPR008422">
    <property type="entry name" value="KN_HD"/>
</dbReference>
<accession>A0A2B7YKR2</accession>
<evidence type="ECO:0000256" key="5">
    <source>
        <dbReference type="SAM" id="MobiDB-lite"/>
    </source>
</evidence>
<feature type="compositionally biased region" description="Low complexity" evidence="5">
    <location>
        <begin position="215"/>
        <end position="224"/>
    </location>
</feature>
<evidence type="ECO:0000256" key="1">
    <source>
        <dbReference type="ARBA" id="ARBA00023125"/>
    </source>
</evidence>
<dbReference type="OrthoDB" id="10056939at2759"/>
<feature type="compositionally biased region" description="Polar residues" evidence="5">
    <location>
        <begin position="145"/>
        <end position="155"/>
    </location>
</feature>
<gene>
    <name evidence="7" type="ORF">AJ80_03084</name>
</gene>
<organism evidence="7 8">
    <name type="scientific">Polytolypa hystricis (strain UAMH7299)</name>
    <dbReference type="NCBI Taxonomy" id="1447883"/>
    <lineage>
        <taxon>Eukaryota</taxon>
        <taxon>Fungi</taxon>
        <taxon>Dikarya</taxon>
        <taxon>Ascomycota</taxon>
        <taxon>Pezizomycotina</taxon>
        <taxon>Eurotiomycetes</taxon>
        <taxon>Eurotiomycetidae</taxon>
        <taxon>Onygenales</taxon>
        <taxon>Onygenales incertae sedis</taxon>
        <taxon>Polytolypa</taxon>
    </lineage>
</organism>
<dbReference type="InterPro" id="IPR050224">
    <property type="entry name" value="TALE_homeobox"/>
</dbReference>
<sequence length="358" mass="40635">MSRKPTTGEESRDMAVSYPNGFPRGQPQTLPSFRELLPAHLHEEIESSSYYSGSSHYREAPSMPIVGQESGSKPRSVSGRDLSRSQTASRGDRRENFTLRGDRSLPDPHVGLRRQASDTSPPSMSLASDSRSRAEQVLPPLRDLQSLSERNITSYRETTTRTEPPRNFPLDHRERVDRSTNSPYERRHPEGIPLTQPLHGSVPNQPPALDTTRLSHSPYDKSPYSPYPPGYRPEIDYSPHQANSSQHPSYNAQNETVDQRGKRRRGNLPKPVTDILRGWFHEHLDHPYPSEEDKQMFITRTGLTIGQISNWFINARRRQLPALRNQVRAESERMNQRISPSSDNDQASSQSSSVSSQH</sequence>
<protein>
    <recommendedName>
        <fullName evidence="6">Homeobox domain-containing protein</fullName>
    </recommendedName>
</protein>
<keyword evidence="1 4" id="KW-0238">DNA-binding</keyword>
<feature type="compositionally biased region" description="Basic and acidic residues" evidence="5">
    <location>
        <begin position="158"/>
        <end position="190"/>
    </location>
</feature>
<keyword evidence="3 4" id="KW-0539">Nucleus</keyword>